<keyword evidence="2" id="KW-0732">Signal</keyword>
<evidence type="ECO:0000256" key="2">
    <source>
        <dbReference type="SAM" id="SignalP"/>
    </source>
</evidence>
<dbReference type="Proteomes" id="UP000197468">
    <property type="component" value="Unassembled WGS sequence"/>
</dbReference>
<sequence>MSPASMPALALRAAIVAGSMIVPALAGAEEQRRNVFGDPFVQLTSAIPAGVCAPPPGPLLTDAEARAQAHGRIERGTSCYQSGRCRLPNAYLYDKEIMPRVRQAVAADGRFDRTTSVWALGQRRWIWLQGCVSKAEEAAALEALVRQIDDVERVVNELRVVPAATSAMPAATPPSAPPASSR</sequence>
<evidence type="ECO:0000313" key="5">
    <source>
        <dbReference type="Proteomes" id="UP000197468"/>
    </source>
</evidence>
<proteinExistence type="predicted"/>
<keyword evidence="5" id="KW-1185">Reference proteome</keyword>
<feature type="signal peptide" evidence="2">
    <location>
        <begin position="1"/>
        <end position="28"/>
    </location>
</feature>
<evidence type="ECO:0000259" key="3">
    <source>
        <dbReference type="PROSITE" id="PS50914"/>
    </source>
</evidence>
<feature type="chain" id="PRO_5011992583" description="BON domain-containing protein" evidence="2">
    <location>
        <begin position="29"/>
        <end position="182"/>
    </location>
</feature>
<evidence type="ECO:0000256" key="1">
    <source>
        <dbReference type="SAM" id="Coils"/>
    </source>
</evidence>
<keyword evidence="1" id="KW-0175">Coiled coil</keyword>
<comment type="caution">
    <text evidence="4">The sequence shown here is derived from an EMBL/GenBank/DDBJ whole genome shotgun (WGS) entry which is preliminary data.</text>
</comment>
<dbReference type="InterPro" id="IPR007055">
    <property type="entry name" value="BON_dom"/>
</dbReference>
<accession>A0A246J115</accession>
<organism evidence="4 5">
    <name type="scientific">Roseateles aquatilis</name>
    <dbReference type="NCBI Taxonomy" id="431061"/>
    <lineage>
        <taxon>Bacteria</taxon>
        <taxon>Pseudomonadati</taxon>
        <taxon>Pseudomonadota</taxon>
        <taxon>Betaproteobacteria</taxon>
        <taxon>Burkholderiales</taxon>
        <taxon>Sphaerotilaceae</taxon>
        <taxon>Roseateles</taxon>
    </lineage>
</organism>
<evidence type="ECO:0000313" key="4">
    <source>
        <dbReference type="EMBL" id="OWQ86253.1"/>
    </source>
</evidence>
<name>A0A246J115_9BURK</name>
<reference evidence="4 5" key="1">
    <citation type="journal article" date="2008" name="Int. J. Syst. Evol. Microbiol.">
        <title>Description of Roseateles aquatilis sp. nov. and Roseateles terrae sp. nov., in the class Betaproteobacteria, and emended description of the genus Roseateles.</title>
        <authorList>
            <person name="Gomila M."/>
            <person name="Bowien B."/>
            <person name="Falsen E."/>
            <person name="Moore E.R."/>
            <person name="Lalucat J."/>
        </authorList>
    </citation>
    <scope>NUCLEOTIDE SEQUENCE [LARGE SCALE GENOMIC DNA]</scope>
    <source>
        <strain evidence="4 5">CCUG 48205</strain>
    </source>
</reference>
<dbReference type="AlphaFoldDB" id="A0A246J115"/>
<dbReference type="Pfam" id="PF04972">
    <property type="entry name" value="BON"/>
    <property type="match status" value="1"/>
</dbReference>
<gene>
    <name evidence="4" type="ORF">CDN99_20675</name>
</gene>
<feature type="coiled-coil region" evidence="1">
    <location>
        <begin position="134"/>
        <end position="161"/>
    </location>
</feature>
<protein>
    <recommendedName>
        <fullName evidence="3">BON domain-containing protein</fullName>
    </recommendedName>
</protein>
<dbReference type="PROSITE" id="PS50914">
    <property type="entry name" value="BON"/>
    <property type="match status" value="1"/>
</dbReference>
<dbReference type="OrthoDB" id="8593220at2"/>
<dbReference type="EMBL" id="NIOF01000011">
    <property type="protein sequence ID" value="OWQ86253.1"/>
    <property type="molecule type" value="Genomic_DNA"/>
</dbReference>
<feature type="domain" description="BON" evidence="3">
    <location>
        <begin position="93"/>
        <end position="162"/>
    </location>
</feature>